<feature type="transmembrane region" description="Helical" evidence="8">
    <location>
        <begin position="278"/>
        <end position="311"/>
    </location>
</feature>
<evidence type="ECO:0000256" key="4">
    <source>
        <dbReference type="ARBA" id="ARBA00022475"/>
    </source>
</evidence>
<feature type="transmembrane region" description="Helical" evidence="8">
    <location>
        <begin position="351"/>
        <end position="369"/>
    </location>
</feature>
<evidence type="ECO:0000256" key="8">
    <source>
        <dbReference type="SAM" id="Phobius"/>
    </source>
</evidence>
<sequence>MSGSDEKPRGSLVDALRDRSRVVSTEVSESIPHGLRVATAYSWRFLVVAAAIGVGVWLVIQLKLLVVPLLVSILVSALLWPAFGWMLRHRFPRWLAIVISIVGTLAIVGGLLWLAVWQITQQWSSVQARTVETVDQFRQYLINGPLGLTPAQIDDYLAQALSFIQTQAQLLLSGALAIGTTIGHVAAGALLSLFILLCILADGGGIWGWTVRLFPKRSRVAVDGAGRAGWLTVINYARTQLLVATIDATGIALGAFFLGVPLAIPIGVLVFLGSFVPVVGAVVTGALAVFLALVYNGPWIALWMLVVVLGVQQLEGHVLQPLLMGSAVKVHPLAVVLVVFGGALIAGIPGALFAVPLAAFVNVVTVYLANRTWETGRRPPPADLIWSTVPRPRRTPA</sequence>
<dbReference type="InterPro" id="IPR002549">
    <property type="entry name" value="AI-2E-like"/>
</dbReference>
<dbReference type="Pfam" id="PF01594">
    <property type="entry name" value="AI-2E_transport"/>
    <property type="match status" value="1"/>
</dbReference>
<evidence type="ECO:0000256" key="5">
    <source>
        <dbReference type="ARBA" id="ARBA00022692"/>
    </source>
</evidence>
<dbReference type="EMBL" id="BAAAOG010000003">
    <property type="protein sequence ID" value="GAA1958349.1"/>
    <property type="molecule type" value="Genomic_DNA"/>
</dbReference>
<keyword evidence="7 8" id="KW-0472">Membrane</keyword>
<reference evidence="9 10" key="1">
    <citation type="journal article" date="2019" name="Int. J. Syst. Evol. Microbiol.">
        <title>The Global Catalogue of Microorganisms (GCM) 10K type strain sequencing project: providing services to taxonomists for standard genome sequencing and annotation.</title>
        <authorList>
            <consortium name="The Broad Institute Genomics Platform"/>
            <consortium name="The Broad Institute Genome Sequencing Center for Infectious Disease"/>
            <person name="Wu L."/>
            <person name="Ma J."/>
        </authorList>
    </citation>
    <scope>NUCLEOTIDE SEQUENCE [LARGE SCALE GENOMIC DNA]</scope>
    <source>
        <strain evidence="9 10">JCM 14901</strain>
    </source>
</reference>
<feature type="transmembrane region" description="Helical" evidence="8">
    <location>
        <begin position="66"/>
        <end position="87"/>
    </location>
</feature>
<gene>
    <name evidence="9" type="ORF">GCM10009776_20860</name>
</gene>
<keyword evidence="6 8" id="KW-1133">Transmembrane helix</keyword>
<dbReference type="Proteomes" id="UP001499933">
    <property type="component" value="Unassembled WGS sequence"/>
</dbReference>
<keyword evidence="3" id="KW-0813">Transport</keyword>
<proteinExistence type="inferred from homology"/>
<comment type="subcellular location">
    <subcellularLocation>
        <location evidence="1">Cell membrane</location>
        <topology evidence="1">Multi-pass membrane protein</topology>
    </subcellularLocation>
</comment>
<dbReference type="PANTHER" id="PTHR21716">
    <property type="entry name" value="TRANSMEMBRANE PROTEIN"/>
    <property type="match status" value="1"/>
</dbReference>
<evidence type="ECO:0000313" key="9">
    <source>
        <dbReference type="EMBL" id="GAA1958349.1"/>
    </source>
</evidence>
<keyword evidence="5 8" id="KW-0812">Transmembrane</keyword>
<organism evidence="9 10">
    <name type="scientific">Microbacterium deminutum</name>
    <dbReference type="NCBI Taxonomy" id="344164"/>
    <lineage>
        <taxon>Bacteria</taxon>
        <taxon>Bacillati</taxon>
        <taxon>Actinomycetota</taxon>
        <taxon>Actinomycetes</taxon>
        <taxon>Micrococcales</taxon>
        <taxon>Microbacteriaceae</taxon>
        <taxon>Microbacterium</taxon>
    </lineage>
</organism>
<keyword evidence="4" id="KW-1003">Cell membrane</keyword>
<keyword evidence="10" id="KW-1185">Reference proteome</keyword>
<evidence type="ECO:0000256" key="2">
    <source>
        <dbReference type="ARBA" id="ARBA00009773"/>
    </source>
</evidence>
<feature type="transmembrane region" description="Helical" evidence="8">
    <location>
        <begin position="41"/>
        <end position="60"/>
    </location>
</feature>
<dbReference type="RefSeq" id="WP_344094252.1">
    <property type="nucleotide sequence ID" value="NZ_BAAAOG010000003.1"/>
</dbReference>
<evidence type="ECO:0000313" key="10">
    <source>
        <dbReference type="Proteomes" id="UP001499933"/>
    </source>
</evidence>
<protein>
    <submittedName>
        <fullName evidence="9">AI-2E family transporter</fullName>
    </submittedName>
</protein>
<feature type="transmembrane region" description="Helical" evidence="8">
    <location>
        <begin position="248"/>
        <end position="272"/>
    </location>
</feature>
<evidence type="ECO:0000256" key="6">
    <source>
        <dbReference type="ARBA" id="ARBA00022989"/>
    </source>
</evidence>
<evidence type="ECO:0000256" key="1">
    <source>
        <dbReference type="ARBA" id="ARBA00004651"/>
    </source>
</evidence>
<evidence type="ECO:0000256" key="3">
    <source>
        <dbReference type="ARBA" id="ARBA00022448"/>
    </source>
</evidence>
<dbReference type="PANTHER" id="PTHR21716:SF53">
    <property type="entry name" value="PERMEASE PERM-RELATED"/>
    <property type="match status" value="1"/>
</dbReference>
<feature type="transmembrane region" description="Helical" evidence="8">
    <location>
        <begin position="185"/>
        <end position="209"/>
    </location>
</feature>
<comment type="caution">
    <text evidence="9">The sequence shown here is derived from an EMBL/GenBank/DDBJ whole genome shotgun (WGS) entry which is preliminary data.</text>
</comment>
<accession>A0ABN2QUN3</accession>
<evidence type="ECO:0000256" key="7">
    <source>
        <dbReference type="ARBA" id="ARBA00023136"/>
    </source>
</evidence>
<name>A0ABN2QUN3_9MICO</name>
<feature type="transmembrane region" description="Helical" evidence="8">
    <location>
        <begin position="94"/>
        <end position="116"/>
    </location>
</feature>
<comment type="similarity">
    <text evidence="2">Belongs to the autoinducer-2 exporter (AI-2E) (TC 2.A.86) family.</text>
</comment>